<protein>
    <submittedName>
        <fullName evidence="2">Uncharacterized protein</fullName>
    </submittedName>
</protein>
<evidence type="ECO:0000313" key="3">
    <source>
        <dbReference type="Proteomes" id="UP000241912"/>
    </source>
</evidence>
<reference evidence="2 3" key="1">
    <citation type="submission" date="2018-03" db="EMBL/GenBank/DDBJ databases">
        <title>Draft genome of Nitrosomonas supralitoralis APG5.</title>
        <authorList>
            <person name="Urakawa H."/>
            <person name="Lopez J.V."/>
        </authorList>
    </citation>
    <scope>NUCLEOTIDE SEQUENCE [LARGE SCALE GENOMIC DNA]</scope>
    <source>
        <strain evidence="2 3">APG5</strain>
    </source>
</reference>
<name>A0A2P7NSX9_9PROT</name>
<feature type="chain" id="PRO_5015122894" evidence="1">
    <location>
        <begin position="30"/>
        <end position="275"/>
    </location>
</feature>
<keyword evidence="3" id="KW-1185">Reference proteome</keyword>
<dbReference type="AlphaFoldDB" id="A0A2P7NSX9"/>
<feature type="signal peptide" evidence="1">
    <location>
        <begin position="1"/>
        <end position="29"/>
    </location>
</feature>
<accession>A0A2P7NSX9</accession>
<comment type="caution">
    <text evidence="2">The sequence shown here is derived from an EMBL/GenBank/DDBJ whole genome shotgun (WGS) entry which is preliminary data.</text>
</comment>
<evidence type="ECO:0000256" key="1">
    <source>
        <dbReference type="SAM" id="SignalP"/>
    </source>
</evidence>
<dbReference type="EMBL" id="PXXU01000045">
    <property type="protein sequence ID" value="PSJ16538.1"/>
    <property type="molecule type" value="Genomic_DNA"/>
</dbReference>
<keyword evidence="1" id="KW-0732">Signal</keyword>
<dbReference type="Proteomes" id="UP000241912">
    <property type="component" value="Unassembled WGS sequence"/>
</dbReference>
<sequence>MLNMNAYRLKKIAIVIIALSWWVSNQAIAAPPSNDTFSNPTPATAGFSEVLDTTGATTDSDDAQLNLSCGAPATDASVWYSFTVPSDTTIVVDVSQSNYSAGVLVGEGSQGNLQIVNCGPGAVSFFATAGTTYYVLAIDDQGDGGGNGGLLSISFNAVVAPTLDDLTVNPVGKVNTRTGVATISGTYTCSNGDFLGLSGDASQNVGRVATIRGSFFLFDSGTCDGTAHSWSGNVIPQSGKFAGGKAMTITFAFTCGPFLCADGFVERKIQLRGGK</sequence>
<evidence type="ECO:0000313" key="2">
    <source>
        <dbReference type="EMBL" id="PSJ16538.1"/>
    </source>
</evidence>
<gene>
    <name evidence="2" type="ORF">C7H79_12810</name>
</gene>
<organism evidence="2 3">
    <name type="scientific">Nitrosomonas supralitoralis</name>
    <dbReference type="NCBI Taxonomy" id="2116706"/>
    <lineage>
        <taxon>Bacteria</taxon>
        <taxon>Pseudomonadati</taxon>
        <taxon>Pseudomonadota</taxon>
        <taxon>Betaproteobacteria</taxon>
        <taxon>Nitrosomonadales</taxon>
        <taxon>Nitrosomonadaceae</taxon>
        <taxon>Nitrosomonas</taxon>
    </lineage>
</organism>
<proteinExistence type="predicted"/>